<dbReference type="Proteomes" id="UP000187608">
    <property type="component" value="Unassembled WGS sequence"/>
</dbReference>
<keyword evidence="1" id="KW-0472">Membrane</keyword>
<proteinExistence type="predicted"/>
<dbReference type="RefSeq" id="WP_143525689.1">
    <property type="nucleotide sequence ID" value="NZ_FTOC01000004.1"/>
</dbReference>
<accession>A0A1N7J9C6</accession>
<feature type="transmembrane region" description="Helical" evidence="1">
    <location>
        <begin position="31"/>
        <end position="50"/>
    </location>
</feature>
<sequence>MRYGITMFSSVLLPAFIILFIILSIRDGVGYVFAALLLFVIYAMSTGITVEEDQVVQHVLLFRKSIHRRVLKPEDIEKIVFFHLGGSNGKAVIHTCEGKNMQVTESNYEIMAYLERFSLHHNITAEYGEEYRQH</sequence>
<protein>
    <recommendedName>
        <fullName evidence="4">PH domain-containing protein</fullName>
    </recommendedName>
</protein>
<name>A0A1N7J9C6_9BACI</name>
<dbReference type="OrthoDB" id="2427324at2"/>
<keyword evidence="3" id="KW-1185">Reference proteome</keyword>
<evidence type="ECO:0008006" key="4">
    <source>
        <dbReference type="Google" id="ProtNLM"/>
    </source>
</evidence>
<organism evidence="2 3">
    <name type="scientific">Salimicrobium flavidum</name>
    <dbReference type="NCBI Taxonomy" id="570947"/>
    <lineage>
        <taxon>Bacteria</taxon>
        <taxon>Bacillati</taxon>
        <taxon>Bacillota</taxon>
        <taxon>Bacilli</taxon>
        <taxon>Bacillales</taxon>
        <taxon>Bacillaceae</taxon>
        <taxon>Salimicrobium</taxon>
    </lineage>
</organism>
<reference evidence="3" key="1">
    <citation type="submission" date="2017-01" db="EMBL/GenBank/DDBJ databases">
        <authorList>
            <person name="Varghese N."/>
            <person name="Submissions S."/>
        </authorList>
    </citation>
    <scope>NUCLEOTIDE SEQUENCE [LARGE SCALE GENOMIC DNA]</scope>
    <source>
        <strain evidence="3">DSM 23127</strain>
    </source>
</reference>
<feature type="transmembrane region" description="Helical" evidence="1">
    <location>
        <begin position="7"/>
        <end position="25"/>
    </location>
</feature>
<dbReference type="EMBL" id="FTOC01000004">
    <property type="protein sequence ID" value="SIS45836.1"/>
    <property type="molecule type" value="Genomic_DNA"/>
</dbReference>
<evidence type="ECO:0000313" key="2">
    <source>
        <dbReference type="EMBL" id="SIS45836.1"/>
    </source>
</evidence>
<keyword evidence="1" id="KW-1133">Transmembrane helix</keyword>
<evidence type="ECO:0000256" key="1">
    <source>
        <dbReference type="SAM" id="Phobius"/>
    </source>
</evidence>
<keyword evidence="1" id="KW-0812">Transmembrane</keyword>
<dbReference type="STRING" id="570947.SAMN05421687_104180"/>
<dbReference type="AlphaFoldDB" id="A0A1N7J9C6"/>
<gene>
    <name evidence="2" type="ORF">SAMN05421687_104180</name>
</gene>
<evidence type="ECO:0000313" key="3">
    <source>
        <dbReference type="Proteomes" id="UP000187608"/>
    </source>
</evidence>